<evidence type="ECO:0000256" key="1">
    <source>
        <dbReference type="SAM" id="Phobius"/>
    </source>
</evidence>
<dbReference type="Pfam" id="PF00873">
    <property type="entry name" value="ACR_tran"/>
    <property type="match status" value="1"/>
</dbReference>
<dbReference type="SUPFAM" id="SSF82714">
    <property type="entry name" value="Multidrug efflux transporter AcrB TolC docking domain, DN and DC subdomains"/>
    <property type="match status" value="1"/>
</dbReference>
<name>A0A7C5M0M3_9PROT</name>
<dbReference type="GO" id="GO:0042910">
    <property type="term" value="F:xenobiotic transmembrane transporter activity"/>
    <property type="evidence" value="ECO:0007669"/>
    <property type="project" value="TreeGrafter"/>
</dbReference>
<dbReference type="Gene3D" id="3.30.70.1440">
    <property type="entry name" value="Multidrug efflux transporter AcrB pore domain"/>
    <property type="match status" value="1"/>
</dbReference>
<feature type="non-terminal residue" evidence="2">
    <location>
        <position position="1"/>
    </location>
</feature>
<accession>A0A7C5M0M3</accession>
<feature type="transmembrane region" description="Helical" evidence="1">
    <location>
        <begin position="165"/>
        <end position="189"/>
    </location>
</feature>
<dbReference type="PRINTS" id="PR00702">
    <property type="entry name" value="ACRIFLAVINRP"/>
</dbReference>
<keyword evidence="1" id="KW-0472">Membrane</keyword>
<dbReference type="Gene3D" id="3.30.70.1430">
    <property type="entry name" value="Multidrug efflux transporter AcrB pore domain"/>
    <property type="match status" value="1"/>
</dbReference>
<proteinExistence type="predicted"/>
<dbReference type="PANTHER" id="PTHR32063">
    <property type="match status" value="1"/>
</dbReference>
<evidence type="ECO:0000313" key="2">
    <source>
        <dbReference type="EMBL" id="HHL43288.1"/>
    </source>
</evidence>
<dbReference type="GO" id="GO:0005886">
    <property type="term" value="C:plasma membrane"/>
    <property type="evidence" value="ECO:0007669"/>
    <property type="project" value="TreeGrafter"/>
</dbReference>
<comment type="caution">
    <text evidence="2">The sequence shown here is derived from an EMBL/GenBank/DDBJ whole genome shotgun (WGS) entry which is preliminary data.</text>
</comment>
<feature type="non-terminal residue" evidence="2">
    <location>
        <position position="645"/>
    </location>
</feature>
<dbReference type="InterPro" id="IPR027463">
    <property type="entry name" value="AcrB_DN_DC_subdom"/>
</dbReference>
<dbReference type="Gene3D" id="3.30.70.1320">
    <property type="entry name" value="Multidrug efflux transporter AcrB pore domain like"/>
    <property type="match status" value="1"/>
</dbReference>
<feature type="transmembrane region" description="Helical" evidence="1">
    <location>
        <begin position="611"/>
        <end position="629"/>
    </location>
</feature>
<reference evidence="2" key="1">
    <citation type="journal article" date="2020" name="mSystems">
        <title>Genome- and Community-Level Interaction Insights into Carbon Utilization and Element Cycling Functions of Hydrothermarchaeota in Hydrothermal Sediment.</title>
        <authorList>
            <person name="Zhou Z."/>
            <person name="Liu Y."/>
            <person name="Xu W."/>
            <person name="Pan J."/>
            <person name="Luo Z.H."/>
            <person name="Li M."/>
        </authorList>
    </citation>
    <scope>NUCLEOTIDE SEQUENCE [LARGE SCALE GENOMIC DNA]</scope>
    <source>
        <strain evidence="2">HyVt-485</strain>
    </source>
</reference>
<keyword evidence="1" id="KW-0812">Transmembrane</keyword>
<dbReference type="AlphaFoldDB" id="A0A7C5M0M3"/>
<feature type="transmembrane region" description="Helical" evidence="1">
    <location>
        <begin position="201"/>
        <end position="223"/>
    </location>
</feature>
<dbReference type="EMBL" id="DRMJ01000346">
    <property type="protein sequence ID" value="HHL43288.1"/>
    <property type="molecule type" value="Genomic_DNA"/>
</dbReference>
<dbReference type="Gene3D" id="3.30.2090.10">
    <property type="entry name" value="Multidrug efflux transporter AcrB TolC docking domain, DN and DC subdomains"/>
    <property type="match status" value="1"/>
</dbReference>
<sequence>FKDRKSQARFQFKPSVSIEVSKRAGENIIETIDEVRKITAQETKDWPKTVNVELSQDQSIQILEMINSLISSIVNAVVLVVIVCIAALGLRSALMVGFAIPASFLMTVFAFKVQGGSINMMVMFGMILSVGILVDSAIVIIEYADRKLAEGLERRDAYVLAGKRMFWPIISSTATTLAAFLPLLFWNTLPGQFMSYFPKTLIYVLTASLLMALIFLPTIGALFGPKKLRNPRESLKALSGADGTPLEIEGFTGTYARTINVLAKHPFKVFITILALVIGIFLWFGKTDHNIAFFTDEGGDEIYVYARARGNTSTLDDADIAKKVEAHLKNIAGVKSVFTIAGNGASNSGGFRGPSNIPIDTVSRTFLELLPFDERRATEEIEKEVRERLANVPGLLTELEIVAMGPPVGKDVTVELTSDNLDHLSAATRKLTSFFENHGGLIEVENTMPLPGIEWQLDIDRVEAGRLGLDVSTIGAAVQFVTEGSLVGFFRPLDADEELDIRIRYPKHARDIGELDNLRILTNEGALPLSSVVKRVARPRQDSIARRDQKRVYEVKGNTRKGINPKTGHDYATNLIVDDVKKWLKTEADLPDDVTAKFLGQDEENKAAGKFFAGAGIATLFMMGVILLWQFNSFWHVLLTLSAVV</sequence>
<dbReference type="SUPFAM" id="SSF82866">
    <property type="entry name" value="Multidrug efflux transporter AcrB transmembrane domain"/>
    <property type="match status" value="2"/>
</dbReference>
<organism evidence="2">
    <name type="scientific">Hellea balneolensis</name>
    <dbReference type="NCBI Taxonomy" id="287478"/>
    <lineage>
        <taxon>Bacteria</taxon>
        <taxon>Pseudomonadati</taxon>
        <taxon>Pseudomonadota</taxon>
        <taxon>Alphaproteobacteria</taxon>
        <taxon>Maricaulales</taxon>
        <taxon>Robiginitomaculaceae</taxon>
        <taxon>Hellea</taxon>
    </lineage>
</organism>
<feature type="transmembrane region" description="Helical" evidence="1">
    <location>
        <begin position="73"/>
        <end position="100"/>
    </location>
</feature>
<dbReference type="Proteomes" id="UP000885830">
    <property type="component" value="Unassembled WGS sequence"/>
</dbReference>
<feature type="transmembrane region" description="Helical" evidence="1">
    <location>
        <begin position="120"/>
        <end position="144"/>
    </location>
</feature>
<gene>
    <name evidence="2" type="ORF">ENJ42_06720</name>
</gene>
<feature type="transmembrane region" description="Helical" evidence="1">
    <location>
        <begin position="267"/>
        <end position="285"/>
    </location>
</feature>
<dbReference type="InterPro" id="IPR001036">
    <property type="entry name" value="Acrflvin-R"/>
</dbReference>
<keyword evidence="1" id="KW-1133">Transmembrane helix</keyword>
<protein>
    <submittedName>
        <fullName evidence="2">Efflux RND transporter permease subunit</fullName>
    </submittedName>
</protein>
<dbReference type="PANTHER" id="PTHR32063:SF0">
    <property type="entry name" value="SWARMING MOTILITY PROTEIN SWRC"/>
    <property type="match status" value="1"/>
</dbReference>
<dbReference type="Gene3D" id="1.20.1640.10">
    <property type="entry name" value="Multidrug efflux transporter AcrB transmembrane domain"/>
    <property type="match status" value="2"/>
</dbReference>